<name>A0A1C3RE07_9PROT</name>
<dbReference type="EMBL" id="FLYE01000002">
    <property type="protein sequence ID" value="SCA55527.1"/>
    <property type="molecule type" value="Genomic_DNA"/>
</dbReference>
<organism evidence="1 2">
    <name type="scientific">Candidatus Terasakiella magnetica</name>
    <dbReference type="NCBI Taxonomy" id="1867952"/>
    <lineage>
        <taxon>Bacteria</taxon>
        <taxon>Pseudomonadati</taxon>
        <taxon>Pseudomonadota</taxon>
        <taxon>Alphaproteobacteria</taxon>
        <taxon>Rhodospirillales</taxon>
        <taxon>Terasakiellaceae</taxon>
        <taxon>Terasakiella</taxon>
    </lineage>
</organism>
<sequence length="565" mass="63610">MGDRTKFEIRLSDQDRWFVEKVFKDQKPAEKSFTEFAEDEATQYLGVQLVRVWTRADQNEVEKILKEQRLTPKVKPVRLANIEEASPCAHRDDYLGLSARLTMGRLLRNLLDRDGMIPSELLYSHDKAKRFMGGEMCSPAIDRVATLQAKDTGLDSRKRRDDLYTEFQAIMDDVLKIQKTKAFKGFDSKELETIVQTAEAIGQPMALMVVMCKALIQYRSVEGKLIQILEWLESPQGSGLEYELDGLIAEIMSSAQMVQDMLGPQRNLASAISTLLDWVDGQKVSATGACPDAVASLCRLFAQDRLQQTRDVLFDFILRQMSGKQPLARNDPSTEEAEFMTLFARLAFPSGMTGGSSMAEALSRRYGRSLKQGGESGERMSIKWLLDMLPDGSSQLPYLLALHDAPLGEAHPDVIKQSISQLCNNARSIKDFSGDGASAKDRLQCLKDLHVLVEESSLEESEQKKLLSTLDRLVEKYLIDTKLIDKLDNPKASLRDRAIRMVQFCGSGVLWEHGHAMSLARQRVVDHLKGAGFIEKFTDGEDDPQKKEIMIRDFYKMMAEAGFKS</sequence>
<dbReference type="RefSeq" id="WP_069186234.1">
    <property type="nucleotide sequence ID" value="NZ_FLYE01000002.1"/>
</dbReference>
<reference evidence="1 2" key="1">
    <citation type="submission" date="2016-07" db="EMBL/GenBank/DDBJ databases">
        <authorList>
            <person name="Lefevre C.T."/>
        </authorList>
    </citation>
    <scope>NUCLEOTIDE SEQUENCE [LARGE SCALE GENOMIC DNA]</scope>
    <source>
        <strain evidence="1">PR1</strain>
    </source>
</reference>
<evidence type="ECO:0000313" key="1">
    <source>
        <dbReference type="EMBL" id="SCA55527.1"/>
    </source>
</evidence>
<keyword evidence="2" id="KW-1185">Reference proteome</keyword>
<dbReference type="OrthoDB" id="7351144at2"/>
<dbReference type="AlphaFoldDB" id="A0A1C3RE07"/>
<dbReference type="STRING" id="1867952.MTBPR1_100168"/>
<proteinExistence type="predicted"/>
<protein>
    <submittedName>
        <fullName evidence="1">Uncharacterized protein</fullName>
    </submittedName>
</protein>
<accession>A0A1C3RE07</accession>
<evidence type="ECO:0000313" key="2">
    <source>
        <dbReference type="Proteomes" id="UP000231658"/>
    </source>
</evidence>
<dbReference type="Proteomes" id="UP000231658">
    <property type="component" value="Unassembled WGS sequence"/>
</dbReference>
<gene>
    <name evidence="1" type="ORF">MTBPR1_100168</name>
</gene>